<reference evidence="2 3" key="1">
    <citation type="submission" date="2019-03" db="EMBL/GenBank/DDBJ databases">
        <title>First draft genome of Liparis tanakae, snailfish: a comprehensive survey of snailfish specific genes.</title>
        <authorList>
            <person name="Kim W."/>
            <person name="Song I."/>
            <person name="Jeong J.-H."/>
            <person name="Kim D."/>
            <person name="Kim S."/>
            <person name="Ryu S."/>
            <person name="Song J.Y."/>
            <person name="Lee S.K."/>
        </authorList>
    </citation>
    <scope>NUCLEOTIDE SEQUENCE [LARGE SCALE GENOMIC DNA]</scope>
    <source>
        <tissue evidence="2">Muscle</tissue>
    </source>
</reference>
<proteinExistence type="predicted"/>
<keyword evidence="3" id="KW-1185">Reference proteome</keyword>
<name>A0A4Z2G2W4_9TELE</name>
<feature type="region of interest" description="Disordered" evidence="1">
    <location>
        <begin position="59"/>
        <end position="81"/>
    </location>
</feature>
<gene>
    <name evidence="2" type="ORF">EYF80_042368</name>
</gene>
<evidence type="ECO:0000313" key="3">
    <source>
        <dbReference type="Proteomes" id="UP000314294"/>
    </source>
</evidence>
<accession>A0A4Z2G2W4</accession>
<protein>
    <submittedName>
        <fullName evidence="2">Uncharacterized protein</fullName>
    </submittedName>
</protein>
<sequence length="98" mass="10859">MRLRTTLTMSRGFISRVGKLHRPWMGMELVRMVSSRCTCSQLSTLRLTLSPSEQLSAAAHPTLSSMARRGRQKDANDRNFPLTSAGVVASASCDFEKN</sequence>
<evidence type="ECO:0000256" key="1">
    <source>
        <dbReference type="SAM" id="MobiDB-lite"/>
    </source>
</evidence>
<dbReference type="Proteomes" id="UP000314294">
    <property type="component" value="Unassembled WGS sequence"/>
</dbReference>
<comment type="caution">
    <text evidence="2">The sequence shown here is derived from an EMBL/GenBank/DDBJ whole genome shotgun (WGS) entry which is preliminary data.</text>
</comment>
<dbReference type="AlphaFoldDB" id="A0A4Z2G2W4"/>
<evidence type="ECO:0000313" key="2">
    <source>
        <dbReference type="EMBL" id="TNN47425.1"/>
    </source>
</evidence>
<organism evidence="2 3">
    <name type="scientific">Liparis tanakae</name>
    <name type="common">Tanaka's snailfish</name>
    <dbReference type="NCBI Taxonomy" id="230148"/>
    <lineage>
        <taxon>Eukaryota</taxon>
        <taxon>Metazoa</taxon>
        <taxon>Chordata</taxon>
        <taxon>Craniata</taxon>
        <taxon>Vertebrata</taxon>
        <taxon>Euteleostomi</taxon>
        <taxon>Actinopterygii</taxon>
        <taxon>Neopterygii</taxon>
        <taxon>Teleostei</taxon>
        <taxon>Neoteleostei</taxon>
        <taxon>Acanthomorphata</taxon>
        <taxon>Eupercaria</taxon>
        <taxon>Perciformes</taxon>
        <taxon>Cottioidei</taxon>
        <taxon>Cottales</taxon>
        <taxon>Liparidae</taxon>
        <taxon>Liparis</taxon>
    </lineage>
</organism>
<dbReference type="EMBL" id="SRLO01000743">
    <property type="protein sequence ID" value="TNN47425.1"/>
    <property type="molecule type" value="Genomic_DNA"/>
</dbReference>